<feature type="binding site" evidence="15">
    <location>
        <position position="209"/>
    </location>
    <ligand>
        <name>pyruvate</name>
        <dbReference type="ChEBI" id="CHEBI:15361"/>
    </ligand>
</feature>
<keyword evidence="17" id="KW-1185">Reference proteome</keyword>
<evidence type="ECO:0000313" key="16">
    <source>
        <dbReference type="EMBL" id="EFM10274.1"/>
    </source>
</evidence>
<dbReference type="Gene3D" id="3.20.20.70">
    <property type="entry name" value="Aldolase class I"/>
    <property type="match status" value="1"/>
</dbReference>
<feature type="active site" description="Schiff-base intermediate with substrate" evidence="12 14">
    <location>
        <position position="168"/>
    </location>
</feature>
<dbReference type="PIRSF" id="PIRSF001365">
    <property type="entry name" value="DHDPS"/>
    <property type="match status" value="1"/>
</dbReference>
<dbReference type="STRING" id="717606.PaecuDRAFT_2710"/>
<comment type="subunit">
    <text evidence="12">Homotetramer; dimer of dimers.</text>
</comment>
<dbReference type="SMART" id="SM01130">
    <property type="entry name" value="DHDPS"/>
    <property type="match status" value="1"/>
</dbReference>
<dbReference type="PANTHER" id="PTHR12128:SF66">
    <property type="entry name" value="4-HYDROXY-2-OXOGLUTARATE ALDOLASE, MITOCHONDRIAL"/>
    <property type="match status" value="1"/>
</dbReference>
<evidence type="ECO:0000256" key="15">
    <source>
        <dbReference type="PIRSR" id="PIRSR001365-2"/>
    </source>
</evidence>
<keyword evidence="9 12" id="KW-0456">Lyase</keyword>
<evidence type="ECO:0000256" key="13">
    <source>
        <dbReference type="PIRNR" id="PIRNR001365"/>
    </source>
</evidence>
<evidence type="ECO:0000256" key="9">
    <source>
        <dbReference type="ARBA" id="ARBA00023239"/>
    </source>
</evidence>
<dbReference type="PANTHER" id="PTHR12128">
    <property type="entry name" value="DIHYDRODIPICOLINATE SYNTHASE"/>
    <property type="match status" value="1"/>
</dbReference>
<proteinExistence type="inferred from homology"/>
<keyword evidence="5 12" id="KW-0963">Cytoplasm</keyword>
<evidence type="ECO:0000256" key="3">
    <source>
        <dbReference type="ARBA" id="ARBA00007592"/>
    </source>
</evidence>
<dbReference type="GO" id="GO:0008840">
    <property type="term" value="F:4-hydroxy-tetrahydrodipicolinate synthase activity"/>
    <property type="evidence" value="ECO:0007669"/>
    <property type="project" value="UniProtKB-UniRule"/>
</dbReference>
<evidence type="ECO:0000256" key="1">
    <source>
        <dbReference type="ARBA" id="ARBA00003294"/>
    </source>
</evidence>
<dbReference type="EC" id="4.3.3.7" evidence="4 12"/>
<evidence type="ECO:0000256" key="2">
    <source>
        <dbReference type="ARBA" id="ARBA00005120"/>
    </source>
</evidence>
<dbReference type="NCBIfam" id="TIGR00674">
    <property type="entry name" value="dapA"/>
    <property type="match status" value="1"/>
</dbReference>
<dbReference type="EMBL" id="AEDD01000007">
    <property type="protein sequence ID" value="EFM10274.1"/>
    <property type="molecule type" value="Genomic_DNA"/>
</dbReference>
<keyword evidence="7 12" id="KW-0220">Diaminopimelate biosynthesis</keyword>
<organism evidence="16 17">
    <name type="scientific">Paenibacillus curdlanolyticus YK9</name>
    <dbReference type="NCBI Taxonomy" id="717606"/>
    <lineage>
        <taxon>Bacteria</taxon>
        <taxon>Bacillati</taxon>
        <taxon>Bacillota</taxon>
        <taxon>Bacilli</taxon>
        <taxon>Bacillales</taxon>
        <taxon>Paenibacillaceae</taxon>
        <taxon>Paenibacillus</taxon>
    </lineage>
</organism>
<comment type="similarity">
    <text evidence="3 12 13">Belongs to the DapA family.</text>
</comment>
<feature type="active site" description="Proton donor/acceptor" evidence="12 14">
    <location>
        <position position="140"/>
    </location>
</feature>
<dbReference type="SUPFAM" id="SSF51569">
    <property type="entry name" value="Aldolase"/>
    <property type="match status" value="1"/>
</dbReference>
<dbReference type="Pfam" id="PF00701">
    <property type="entry name" value="DHDPS"/>
    <property type="match status" value="1"/>
</dbReference>
<dbReference type="InterPro" id="IPR002220">
    <property type="entry name" value="DapA-like"/>
</dbReference>
<evidence type="ECO:0000256" key="10">
    <source>
        <dbReference type="ARBA" id="ARBA00023270"/>
    </source>
</evidence>
<gene>
    <name evidence="12" type="primary">dapA</name>
    <name evidence="16" type="ORF">PaecuDRAFT_2710</name>
</gene>
<evidence type="ECO:0000256" key="6">
    <source>
        <dbReference type="ARBA" id="ARBA00022605"/>
    </source>
</evidence>
<sequence>MLKEHELRGIYVPVVTPFMPGGELDITSYHQHLGGLLRHDIQGLVLNGTTGESPTVAWEEVSRLMQATLLCMNQHQRKIPVVIGTGTNDTASSVRRTAQAGELGADAVLVVVPYYSRPSLEGIIAHYRAVAQVGVPVIVYEIPARTGVRIDAHTMRTLLDIDGVIGLKDCSGGIELVSDLTTNKDCKPIMCGEDQYFHAMLCEGASGGMLASANVDTDAFVQVYRLAAEGQLHQAQAAFDRLLPLIHSLFKESNPAPLKWLLAQRGILSSDTLRLPMMPISGTLQSEMSALL</sequence>
<evidence type="ECO:0000256" key="11">
    <source>
        <dbReference type="ARBA" id="ARBA00047836"/>
    </source>
</evidence>
<dbReference type="GO" id="GO:0019877">
    <property type="term" value="P:diaminopimelate biosynthetic process"/>
    <property type="evidence" value="ECO:0007669"/>
    <property type="project" value="UniProtKB-UniRule"/>
</dbReference>
<evidence type="ECO:0000256" key="5">
    <source>
        <dbReference type="ARBA" id="ARBA00022490"/>
    </source>
</evidence>
<name>E0IAY3_9BACL</name>
<dbReference type="InterPro" id="IPR020624">
    <property type="entry name" value="Schiff_base-form_aldolases_CS"/>
</dbReference>
<keyword evidence="6 12" id="KW-0028">Amino-acid biosynthesis</keyword>
<keyword evidence="10 12" id="KW-0704">Schiff base</keyword>
<dbReference type="CDD" id="cd00950">
    <property type="entry name" value="DHDPS"/>
    <property type="match status" value="1"/>
</dbReference>
<protein>
    <recommendedName>
        <fullName evidence="4 12">4-hydroxy-tetrahydrodipicolinate synthase</fullName>
        <shortName evidence="12">HTPA synthase</shortName>
        <ecNumber evidence="4 12">4.3.3.7</ecNumber>
    </recommendedName>
</protein>
<dbReference type="Proteomes" id="UP000005387">
    <property type="component" value="Unassembled WGS sequence"/>
</dbReference>
<comment type="subcellular location">
    <subcellularLocation>
        <location evidence="12">Cytoplasm</location>
    </subcellularLocation>
</comment>
<reference evidence="16 17" key="1">
    <citation type="submission" date="2010-07" db="EMBL/GenBank/DDBJ databases">
        <title>The draft genome of Paenibacillus curdlanolyticus YK9.</title>
        <authorList>
            <consortium name="US DOE Joint Genome Institute (JGI-PGF)"/>
            <person name="Lucas S."/>
            <person name="Copeland A."/>
            <person name="Lapidus A."/>
            <person name="Cheng J.-F."/>
            <person name="Bruce D."/>
            <person name="Goodwin L."/>
            <person name="Pitluck S."/>
            <person name="Land M.L."/>
            <person name="Hauser L."/>
            <person name="Chang Y.-J."/>
            <person name="Jeffries C."/>
            <person name="Anderson I.J."/>
            <person name="Johnson E."/>
            <person name="Loganathan U."/>
            <person name="Mulhopadhyay B."/>
            <person name="Kyrpides N."/>
            <person name="Woyke T.J."/>
        </authorList>
    </citation>
    <scope>NUCLEOTIDE SEQUENCE [LARGE SCALE GENOMIC DNA]</scope>
    <source>
        <strain evidence="16 17">YK9</strain>
    </source>
</reference>
<evidence type="ECO:0000256" key="7">
    <source>
        <dbReference type="ARBA" id="ARBA00022915"/>
    </source>
</evidence>
<feature type="site" description="Part of a proton relay during catalysis" evidence="12">
    <location>
        <position position="49"/>
    </location>
</feature>
<evidence type="ECO:0000256" key="14">
    <source>
        <dbReference type="PIRSR" id="PIRSR001365-1"/>
    </source>
</evidence>
<feature type="binding site" evidence="12 15">
    <location>
        <position position="50"/>
    </location>
    <ligand>
        <name>pyruvate</name>
        <dbReference type="ChEBI" id="CHEBI:15361"/>
    </ligand>
</feature>
<dbReference type="OrthoDB" id="9782828at2"/>
<evidence type="ECO:0000256" key="4">
    <source>
        <dbReference type="ARBA" id="ARBA00012086"/>
    </source>
</evidence>
<dbReference type="PRINTS" id="PR00146">
    <property type="entry name" value="DHPICSNTHASE"/>
</dbReference>
<dbReference type="eggNOG" id="COG0329">
    <property type="taxonomic scope" value="Bacteria"/>
</dbReference>
<evidence type="ECO:0000256" key="12">
    <source>
        <dbReference type="HAMAP-Rule" id="MF_00418"/>
    </source>
</evidence>
<dbReference type="AlphaFoldDB" id="E0IAY3"/>
<comment type="caution">
    <text evidence="12">Lacks conserved residue(s) required for the propagation of feature annotation.</text>
</comment>
<evidence type="ECO:0000313" key="17">
    <source>
        <dbReference type="Proteomes" id="UP000005387"/>
    </source>
</evidence>
<dbReference type="InterPro" id="IPR005263">
    <property type="entry name" value="DapA"/>
</dbReference>
<comment type="pathway">
    <text evidence="2 12">Amino-acid biosynthesis; L-lysine biosynthesis via DAP pathway; (S)-tetrahydrodipicolinate from L-aspartate: step 3/4.</text>
</comment>
<dbReference type="PROSITE" id="PS00665">
    <property type="entry name" value="DHDPS_1"/>
    <property type="match status" value="1"/>
</dbReference>
<comment type="caution">
    <text evidence="12">Was originally thought to be a dihydrodipicolinate synthase (DHDPS), catalyzing the condensation of (S)-aspartate-beta-semialdehyde [(S)-ASA] and pyruvate to dihydrodipicolinate (DHDP). However, it was shown in E.coli that the product of the enzymatic reaction is not dihydrodipicolinate but in fact (4S)-4-hydroxy-2,3,4,5-tetrahydro-(2S)-dipicolinic acid (HTPA), and that the consecutive dehydration reaction leading to DHDP is not spontaneous but catalyzed by DapB.</text>
</comment>
<dbReference type="InterPro" id="IPR013785">
    <property type="entry name" value="Aldolase_TIM"/>
</dbReference>
<comment type="catalytic activity">
    <reaction evidence="11 12">
        <text>L-aspartate 4-semialdehyde + pyruvate = (2S,4S)-4-hydroxy-2,3,4,5-tetrahydrodipicolinate + H2O + H(+)</text>
        <dbReference type="Rhea" id="RHEA:34171"/>
        <dbReference type="ChEBI" id="CHEBI:15361"/>
        <dbReference type="ChEBI" id="CHEBI:15377"/>
        <dbReference type="ChEBI" id="CHEBI:15378"/>
        <dbReference type="ChEBI" id="CHEBI:67139"/>
        <dbReference type="ChEBI" id="CHEBI:537519"/>
        <dbReference type="EC" id="4.3.3.7"/>
    </reaction>
</comment>
<dbReference type="HAMAP" id="MF_00418">
    <property type="entry name" value="DapA"/>
    <property type="match status" value="1"/>
</dbReference>
<evidence type="ECO:0000256" key="8">
    <source>
        <dbReference type="ARBA" id="ARBA00023154"/>
    </source>
</evidence>
<accession>E0IAY3</accession>
<dbReference type="RefSeq" id="WP_006038700.1">
    <property type="nucleotide sequence ID" value="NZ_AEDD01000007.1"/>
</dbReference>
<dbReference type="UniPathway" id="UPA00034">
    <property type="reaction ID" value="UER00017"/>
</dbReference>
<comment type="function">
    <text evidence="1 12">Catalyzes the condensation of (S)-aspartate-beta-semialdehyde [(S)-ASA] and pyruvate to 4-hydroxy-tetrahydrodipicolinate (HTPA).</text>
</comment>
<dbReference type="GO" id="GO:0009089">
    <property type="term" value="P:lysine biosynthetic process via diaminopimelate"/>
    <property type="evidence" value="ECO:0007669"/>
    <property type="project" value="UniProtKB-UniRule"/>
</dbReference>
<dbReference type="GO" id="GO:0005737">
    <property type="term" value="C:cytoplasm"/>
    <property type="evidence" value="ECO:0007669"/>
    <property type="project" value="UniProtKB-SubCell"/>
</dbReference>
<feature type="site" description="Part of a proton relay during catalysis" evidence="12">
    <location>
        <position position="115"/>
    </location>
</feature>
<keyword evidence="8 12" id="KW-0457">Lysine biosynthesis</keyword>